<dbReference type="KEGG" id="csty:KN1_13910"/>
<sequence length="85" mass="9422">MDLVKADVILLGIFTNRLEEIKRLTLNCSVITIDNGGSEGVEIRFTGGIRESKKTVGLVRSVDPYAQVMLVYNYSVRGINAFSKQ</sequence>
<evidence type="ECO:0000313" key="2">
    <source>
        <dbReference type="Proteomes" id="UP000825123"/>
    </source>
</evidence>
<reference evidence="1 2" key="1">
    <citation type="submission" date="2021-04" db="EMBL/GenBank/DDBJ databases">
        <title>Complete genome sequence of Stygiolobus sp. KN-1.</title>
        <authorList>
            <person name="Nakamura K."/>
            <person name="Sakai H."/>
            <person name="Kurosawa N."/>
        </authorList>
    </citation>
    <scope>NUCLEOTIDE SEQUENCE [LARGE SCALE GENOMIC DNA]</scope>
    <source>
        <strain evidence="1 2">KN-1</strain>
    </source>
</reference>
<gene>
    <name evidence="1" type="ORF">KN1_13910</name>
</gene>
<name>A0A8D5ZHX5_9CREN</name>
<dbReference type="Proteomes" id="UP000825123">
    <property type="component" value="Chromosome"/>
</dbReference>
<dbReference type="EMBL" id="AP024597">
    <property type="protein sequence ID" value="BCU70094.1"/>
    <property type="molecule type" value="Genomic_DNA"/>
</dbReference>
<evidence type="ECO:0000313" key="1">
    <source>
        <dbReference type="EMBL" id="BCU70094.1"/>
    </source>
</evidence>
<proteinExistence type="predicted"/>
<dbReference type="RefSeq" id="WP_225905809.1">
    <property type="nucleotide sequence ID" value="NZ_AP024597.1"/>
</dbReference>
<dbReference type="AlphaFoldDB" id="A0A8D5ZHX5"/>
<keyword evidence="2" id="KW-1185">Reference proteome</keyword>
<protein>
    <submittedName>
        <fullName evidence="1">Uncharacterized protein</fullName>
    </submittedName>
</protein>
<accession>A0A8D5ZHX5</accession>
<dbReference type="GeneID" id="67876206"/>
<organism evidence="1 2">
    <name type="scientific">Stygiolobus caldivivus</name>
    <dbReference type="NCBI Taxonomy" id="2824673"/>
    <lineage>
        <taxon>Archaea</taxon>
        <taxon>Thermoproteota</taxon>
        <taxon>Thermoprotei</taxon>
        <taxon>Sulfolobales</taxon>
        <taxon>Sulfolobaceae</taxon>
        <taxon>Stygiolobus</taxon>
    </lineage>
</organism>